<evidence type="ECO:0000313" key="1">
    <source>
        <dbReference type="EMBL" id="EFV95325.1"/>
    </source>
</evidence>
<dbReference type="HOGENOM" id="CLU_2569577_0_0_4"/>
<dbReference type="Proteomes" id="UP000011021">
    <property type="component" value="Unassembled WGS sequence"/>
</dbReference>
<gene>
    <name evidence="1" type="ORF">HMPREF0551_0813</name>
</gene>
<dbReference type="EMBL" id="AEQP01000003">
    <property type="protein sequence ID" value="EFV95325.1"/>
    <property type="molecule type" value="Genomic_DNA"/>
</dbReference>
<evidence type="ECO:0000313" key="2">
    <source>
        <dbReference type="Proteomes" id="UP000011021"/>
    </source>
</evidence>
<sequence>MALLNRGIPSKGGIGQVRTPVQGRTSAGLLLGGALEGADAVAATARPLPRLLQPRQAVEADAESLQEKFSVERLHFMEYLL</sequence>
<reference evidence="1 2" key="1">
    <citation type="submission" date="2010-12" db="EMBL/GenBank/DDBJ databases">
        <authorList>
            <person name="Muzny D."/>
            <person name="Qin X."/>
            <person name="Deng J."/>
            <person name="Jiang H."/>
            <person name="Liu Y."/>
            <person name="Qu J."/>
            <person name="Song X.-Z."/>
            <person name="Zhang L."/>
            <person name="Thornton R."/>
            <person name="Coyle M."/>
            <person name="Francisco L."/>
            <person name="Jackson L."/>
            <person name="Javaid M."/>
            <person name="Korchina V."/>
            <person name="Kovar C."/>
            <person name="Mata R."/>
            <person name="Mathew T."/>
            <person name="Ngo R."/>
            <person name="Nguyen L."/>
            <person name="Nguyen N."/>
            <person name="Okwuonu G."/>
            <person name="Ongeri F."/>
            <person name="Pham C."/>
            <person name="Simmons D."/>
            <person name="Wilczek-Boney K."/>
            <person name="Hale W."/>
            <person name="Jakkamsetti A."/>
            <person name="Pham P."/>
            <person name="Ruth R."/>
            <person name="San Lucas F."/>
            <person name="Warren J."/>
            <person name="Zhang J."/>
            <person name="Zhao Z."/>
            <person name="Zhou C."/>
            <person name="Zhu D."/>
            <person name="Lee S."/>
            <person name="Bess C."/>
            <person name="Blankenburg K."/>
            <person name="Forbes L."/>
            <person name="Fu Q."/>
            <person name="Gubbala S."/>
            <person name="Hirani K."/>
            <person name="Jayaseelan J.C."/>
            <person name="Lara F."/>
            <person name="Munidasa M."/>
            <person name="Palculict T."/>
            <person name="Patil S."/>
            <person name="Pu L.-L."/>
            <person name="Saada N."/>
            <person name="Tang L."/>
            <person name="Weissenberger G."/>
            <person name="Zhu Y."/>
            <person name="Hemphill L."/>
            <person name="Shang Y."/>
            <person name="Youmans B."/>
            <person name="Ayvaz T."/>
            <person name="Ross M."/>
            <person name="Santibanez J."/>
            <person name="Aqrawi P."/>
            <person name="Gross S."/>
            <person name="Joshi V."/>
            <person name="Fowler G."/>
            <person name="Nazareth L."/>
            <person name="Reid J."/>
            <person name="Worley K."/>
            <person name="Petrosino J."/>
            <person name="Highlander S."/>
            <person name="Gibbs R."/>
        </authorList>
    </citation>
    <scope>NUCLEOTIDE SEQUENCE [LARGE SCALE GENOMIC DNA]</scope>
    <source>
        <strain evidence="1 2">ATCC 51599</strain>
    </source>
</reference>
<comment type="caution">
    <text evidence="1">The sequence shown here is derived from an EMBL/GenBank/DDBJ whole genome shotgun (WGS) entry which is preliminary data.</text>
</comment>
<name>E7RWF0_9BURK</name>
<keyword evidence="2" id="KW-1185">Reference proteome</keyword>
<organism evidence="1 2">
    <name type="scientific">Lautropia mirabilis ATCC 51599</name>
    <dbReference type="NCBI Taxonomy" id="887898"/>
    <lineage>
        <taxon>Bacteria</taxon>
        <taxon>Pseudomonadati</taxon>
        <taxon>Pseudomonadota</taxon>
        <taxon>Betaproteobacteria</taxon>
        <taxon>Burkholderiales</taxon>
        <taxon>Burkholderiaceae</taxon>
        <taxon>Lautropia</taxon>
    </lineage>
</organism>
<proteinExistence type="predicted"/>
<dbReference type="STRING" id="887898.HMPREF0551_0813"/>
<dbReference type="AlphaFoldDB" id="E7RWF0"/>
<accession>E7RWF0</accession>
<dbReference type="RefSeq" id="WP_005672978.1">
    <property type="nucleotide sequence ID" value="NZ_CP146288.1"/>
</dbReference>
<protein>
    <submittedName>
        <fullName evidence="1">Uncharacterized protein</fullName>
    </submittedName>
</protein>